<feature type="compositionally biased region" description="Polar residues" evidence="1">
    <location>
        <begin position="214"/>
        <end position="224"/>
    </location>
</feature>
<dbReference type="AlphaFoldDB" id="C9SMY2"/>
<name>C9SMY2_VERA1</name>
<protein>
    <submittedName>
        <fullName evidence="2">DUF563 domain-containing protein</fullName>
    </submittedName>
</protein>
<dbReference type="OrthoDB" id="529273at2759"/>
<dbReference type="GeneID" id="9535160"/>
<feature type="compositionally biased region" description="Basic and acidic residues" evidence="1">
    <location>
        <begin position="186"/>
        <end position="199"/>
    </location>
</feature>
<dbReference type="RefSeq" id="XP_003003814.1">
    <property type="nucleotide sequence ID" value="XM_003003768.1"/>
</dbReference>
<dbReference type="EMBL" id="DS985220">
    <property type="protein sequence ID" value="EEY20147.1"/>
    <property type="molecule type" value="Genomic_DNA"/>
</dbReference>
<evidence type="ECO:0000256" key="1">
    <source>
        <dbReference type="SAM" id="MobiDB-lite"/>
    </source>
</evidence>
<dbReference type="KEGG" id="val:VDBG_06256"/>
<gene>
    <name evidence="2" type="ORF">VDBG_06256</name>
</gene>
<dbReference type="Proteomes" id="UP000008698">
    <property type="component" value="Unassembled WGS sequence"/>
</dbReference>
<feature type="region of interest" description="Disordered" evidence="1">
    <location>
        <begin position="182"/>
        <end position="232"/>
    </location>
</feature>
<reference evidence="3" key="1">
    <citation type="journal article" date="2011" name="PLoS Pathog.">
        <title>Comparative genomics yields insights into niche adaptation of plant vascular wilt pathogens.</title>
        <authorList>
            <person name="Klosterman S.J."/>
            <person name="Subbarao K.V."/>
            <person name="Kang S."/>
            <person name="Veronese P."/>
            <person name="Gold S.E."/>
            <person name="Thomma B.P.H.J."/>
            <person name="Chen Z."/>
            <person name="Henrissat B."/>
            <person name="Lee Y.-H."/>
            <person name="Park J."/>
            <person name="Garcia-Pedrajas M.D."/>
            <person name="Barbara D.J."/>
            <person name="Anchieta A."/>
            <person name="de Jonge R."/>
            <person name="Santhanam P."/>
            <person name="Maruthachalam K."/>
            <person name="Atallah Z."/>
            <person name="Amyotte S.G."/>
            <person name="Paz Z."/>
            <person name="Inderbitzin P."/>
            <person name="Hayes R.J."/>
            <person name="Heiman D.I."/>
            <person name="Young S."/>
            <person name="Zeng Q."/>
            <person name="Engels R."/>
            <person name="Galagan J."/>
            <person name="Cuomo C.A."/>
            <person name="Dobinson K.F."/>
            <person name="Ma L.-J."/>
        </authorList>
    </citation>
    <scope>NUCLEOTIDE SEQUENCE [LARGE SCALE GENOMIC DNA]</scope>
    <source>
        <strain evidence="3">VaMs.102 / ATCC MYA-4576 / FGSC 10136</strain>
    </source>
</reference>
<sequence>MLLRVFSQKRVGVALALLVLISIALSSLYLHPASYSYISDQTSNWRPHSPPATLAPTKQDPPAPDATEPTPVSTSPVADVDGAANSNPDDAQSPSFPPDYSLVIPQPSFCETRFSEQYLLELHRHKTFQGATKKFHLDCPLRTLAKEETDAGLIPFNKIRGYWYETGPAQILSRAVDLNKYVPPPVKDDGKATAKRQDDAPPPDDAVAEEASPSVTPQSGSTPSALAYPKRPPPKNFLLLKREGETNPWHCLMEIYSSYMAMDVLRMSRDQDNKPFFRAPEDVNDTQVVILDAREDGPVLRPMDPLCRQPQATPHEGTPSRPCRRGRRPRRQHHYPFSQVAAICCGKTTPTSRRSRTGGHLEKRDNWHTQDIVIEEARFVDVVEAAVRSMYSKGTWNYDVNVHSG</sequence>
<organism evidence="3">
    <name type="scientific">Verticillium alfalfae (strain VaMs.102 / ATCC MYA-4576 / FGSC 10136)</name>
    <name type="common">Verticillium wilt of alfalfa</name>
    <name type="synonym">Verticillium albo-atrum</name>
    <dbReference type="NCBI Taxonomy" id="526221"/>
    <lineage>
        <taxon>Eukaryota</taxon>
        <taxon>Fungi</taxon>
        <taxon>Dikarya</taxon>
        <taxon>Ascomycota</taxon>
        <taxon>Pezizomycotina</taxon>
        <taxon>Sordariomycetes</taxon>
        <taxon>Hypocreomycetidae</taxon>
        <taxon>Glomerellales</taxon>
        <taxon>Plectosphaerellaceae</taxon>
        <taxon>Verticillium</taxon>
    </lineage>
</organism>
<accession>C9SMY2</accession>
<proteinExistence type="predicted"/>
<dbReference type="HOGENOM" id="CLU_680078_0_0_1"/>
<feature type="region of interest" description="Disordered" evidence="1">
    <location>
        <begin position="41"/>
        <end position="98"/>
    </location>
</feature>
<feature type="compositionally biased region" description="Basic residues" evidence="1">
    <location>
        <begin position="322"/>
        <end position="332"/>
    </location>
</feature>
<dbReference type="eggNOG" id="KOG4698">
    <property type="taxonomic scope" value="Eukaryota"/>
</dbReference>
<evidence type="ECO:0000313" key="2">
    <source>
        <dbReference type="EMBL" id="EEY20147.1"/>
    </source>
</evidence>
<keyword evidence="3" id="KW-1185">Reference proteome</keyword>
<evidence type="ECO:0000313" key="3">
    <source>
        <dbReference type="Proteomes" id="UP000008698"/>
    </source>
</evidence>
<feature type="compositionally biased region" description="Polar residues" evidence="1">
    <location>
        <begin position="84"/>
        <end position="94"/>
    </location>
</feature>
<feature type="region of interest" description="Disordered" evidence="1">
    <location>
        <begin position="305"/>
        <end position="332"/>
    </location>
</feature>